<name>A0ABX4DNY8_9PSED</name>
<evidence type="ECO:0000313" key="2">
    <source>
        <dbReference type="Proteomes" id="UP000215455"/>
    </source>
</evidence>
<reference evidence="1 2" key="1">
    <citation type="submission" date="2017-06" db="EMBL/GenBank/DDBJ databases">
        <authorList>
            <person name="Furmanczyk E.M."/>
        </authorList>
    </citation>
    <scope>NUCLEOTIDE SEQUENCE [LARGE SCALE GENOMIC DNA]</scope>
    <source>
        <strain evidence="1 2">DSM 16611</strain>
    </source>
</reference>
<protein>
    <submittedName>
        <fullName evidence="1">Uncharacterized protein</fullName>
    </submittedName>
</protein>
<organism evidence="1 2">
    <name type="scientific">Pseudomonas umsongensis</name>
    <dbReference type="NCBI Taxonomy" id="198618"/>
    <lineage>
        <taxon>Bacteria</taxon>
        <taxon>Pseudomonadati</taxon>
        <taxon>Pseudomonadota</taxon>
        <taxon>Gammaproteobacteria</taxon>
        <taxon>Pseudomonadales</taxon>
        <taxon>Pseudomonadaceae</taxon>
        <taxon>Pseudomonas</taxon>
    </lineage>
</organism>
<accession>A0ABX4DNY8</accession>
<gene>
    <name evidence="1" type="ORF">PSUM_27540</name>
</gene>
<comment type="caution">
    <text evidence="1">The sequence shown here is derived from an EMBL/GenBank/DDBJ whole genome shotgun (WGS) entry which is preliminary data.</text>
</comment>
<dbReference type="EMBL" id="NIWU01000008">
    <property type="protein sequence ID" value="OXR28268.1"/>
    <property type="molecule type" value="Genomic_DNA"/>
</dbReference>
<evidence type="ECO:0000313" key="1">
    <source>
        <dbReference type="EMBL" id="OXR28268.1"/>
    </source>
</evidence>
<sequence length="115" mass="12504">MPSDPSMLTHLLTQRSPEHKIEVVQVVTSPCMNGSPLERMEKLISAIVGYDRNGECVLLHKVDSGTIYSSSPGVIDAGLLRNIRTIYDAMTAAGKHFHCTSYQTPNRSATTTAEG</sequence>
<keyword evidence="2" id="KW-1185">Reference proteome</keyword>
<dbReference type="Proteomes" id="UP000215455">
    <property type="component" value="Unassembled WGS sequence"/>
</dbReference>
<proteinExistence type="predicted"/>